<dbReference type="Proteomes" id="UP000237319">
    <property type="component" value="Unassembled WGS sequence"/>
</dbReference>
<sequence length="128" mass="15095">MGNIYRAQNVTAYLIYELNESHHFVNNMAIQYLLSTVESKWQQTFGHSAFEEIVYAKEEGYTVKEVFEEYKVHGTNHITLPATEYYLQYGSFQLIERTYAIPNFTQEEIKLVQSALAQYRYRLFLLAS</sequence>
<proteinExistence type="predicted"/>
<evidence type="ECO:0000313" key="1">
    <source>
        <dbReference type="EMBL" id="POZ58288.1"/>
    </source>
</evidence>
<dbReference type="EMBL" id="PGLV01000001">
    <property type="protein sequence ID" value="POZ58288.1"/>
    <property type="molecule type" value="Genomic_DNA"/>
</dbReference>
<protein>
    <submittedName>
        <fullName evidence="1">Uncharacterized protein</fullName>
    </submittedName>
</protein>
<comment type="caution">
    <text evidence="1">The sequence shown here is derived from an EMBL/GenBank/DDBJ whole genome shotgun (WGS) entry which is preliminary data.</text>
</comment>
<accession>A0A2S5D5M2</accession>
<keyword evidence="2" id="KW-1185">Reference proteome</keyword>
<dbReference type="AlphaFoldDB" id="A0A2S5D5M2"/>
<name>A0A2S5D5M2_LYSSH</name>
<gene>
    <name evidence="1" type="ORF">LYSIN_03072</name>
</gene>
<dbReference type="RefSeq" id="WP_069512946.1">
    <property type="nucleotide sequence ID" value="NZ_CP194323.1"/>
</dbReference>
<organism evidence="1 2">
    <name type="scientific">Lysinibacillus sphaericus</name>
    <name type="common">Bacillus sphaericus</name>
    <dbReference type="NCBI Taxonomy" id="1421"/>
    <lineage>
        <taxon>Bacteria</taxon>
        <taxon>Bacillati</taxon>
        <taxon>Bacillota</taxon>
        <taxon>Bacilli</taxon>
        <taxon>Bacillales</taxon>
        <taxon>Bacillaceae</taxon>
        <taxon>Lysinibacillus</taxon>
    </lineage>
</organism>
<reference evidence="1 2" key="1">
    <citation type="submission" date="2017-11" db="EMBL/GenBank/DDBJ databases">
        <title>Genome sequence of Lysinibacillus sphaericus, a lignin-degrading bacteria isolated from municipal solid waste soil.</title>
        <authorList>
            <person name="Persinoti G.F."/>
            <person name="Paixao D.A."/>
            <person name="Bugg T.D."/>
            <person name="Squina F.M."/>
        </authorList>
    </citation>
    <scope>NUCLEOTIDE SEQUENCE [LARGE SCALE GENOMIC DNA]</scope>
    <source>
        <strain evidence="1 2">A1</strain>
    </source>
</reference>
<evidence type="ECO:0000313" key="2">
    <source>
        <dbReference type="Proteomes" id="UP000237319"/>
    </source>
</evidence>